<dbReference type="InterPro" id="IPR051642">
    <property type="entry name" value="SWI6-like"/>
</dbReference>
<dbReference type="PANTHER" id="PTHR43828">
    <property type="entry name" value="ASPARAGINASE"/>
    <property type="match status" value="1"/>
</dbReference>
<dbReference type="GO" id="GO:0033309">
    <property type="term" value="C:SBF transcription complex"/>
    <property type="evidence" value="ECO:0007669"/>
    <property type="project" value="TreeGrafter"/>
</dbReference>
<gene>
    <name evidence="3" type="ORF">EJ04DRAFT_540537</name>
</gene>
<dbReference type="GO" id="GO:0000981">
    <property type="term" value="F:DNA-binding transcription factor activity, RNA polymerase II-specific"/>
    <property type="evidence" value="ECO:0007669"/>
    <property type="project" value="UniProtKB-ARBA"/>
</dbReference>
<reference evidence="3" key="1">
    <citation type="journal article" date="2020" name="Stud. Mycol.">
        <title>101 Dothideomycetes genomes: a test case for predicting lifestyles and emergence of pathogens.</title>
        <authorList>
            <person name="Haridas S."/>
            <person name="Albert R."/>
            <person name="Binder M."/>
            <person name="Bloem J."/>
            <person name="Labutti K."/>
            <person name="Salamov A."/>
            <person name="Andreopoulos B."/>
            <person name="Baker S."/>
            <person name="Barry K."/>
            <person name="Bills G."/>
            <person name="Bluhm B."/>
            <person name="Cannon C."/>
            <person name="Castanera R."/>
            <person name="Culley D."/>
            <person name="Daum C."/>
            <person name="Ezra D."/>
            <person name="Gonzalez J."/>
            <person name="Henrissat B."/>
            <person name="Kuo A."/>
            <person name="Liang C."/>
            <person name="Lipzen A."/>
            <person name="Lutzoni F."/>
            <person name="Magnuson J."/>
            <person name="Mondo S."/>
            <person name="Nolan M."/>
            <person name="Ohm R."/>
            <person name="Pangilinan J."/>
            <person name="Park H.-J."/>
            <person name="Ramirez L."/>
            <person name="Alfaro M."/>
            <person name="Sun H."/>
            <person name="Tritt A."/>
            <person name="Yoshinaga Y."/>
            <person name="Zwiers L.-H."/>
            <person name="Turgeon B."/>
            <person name="Goodwin S."/>
            <person name="Spatafora J."/>
            <person name="Crous P."/>
            <person name="Grigoriev I."/>
        </authorList>
    </citation>
    <scope>NUCLEOTIDE SEQUENCE</scope>
    <source>
        <strain evidence="3">CBS 125425</strain>
    </source>
</reference>
<dbReference type="SUPFAM" id="SSF54616">
    <property type="entry name" value="DNA-binding domain of Mlu1-box binding protein MBP1"/>
    <property type="match status" value="1"/>
</dbReference>
<evidence type="ECO:0000313" key="3">
    <source>
        <dbReference type="EMBL" id="KAF2739651.1"/>
    </source>
</evidence>
<organism evidence="3 4">
    <name type="scientific">Polyplosphaeria fusca</name>
    <dbReference type="NCBI Taxonomy" id="682080"/>
    <lineage>
        <taxon>Eukaryota</taxon>
        <taxon>Fungi</taxon>
        <taxon>Dikarya</taxon>
        <taxon>Ascomycota</taxon>
        <taxon>Pezizomycotina</taxon>
        <taxon>Dothideomycetes</taxon>
        <taxon>Pleosporomycetidae</taxon>
        <taxon>Pleosporales</taxon>
        <taxon>Tetraplosphaeriaceae</taxon>
        <taxon>Polyplosphaeria</taxon>
    </lineage>
</organism>
<dbReference type="PROSITE" id="PS51299">
    <property type="entry name" value="HTH_APSES"/>
    <property type="match status" value="1"/>
</dbReference>
<dbReference type="GO" id="GO:0030907">
    <property type="term" value="C:MBF transcription complex"/>
    <property type="evidence" value="ECO:0007669"/>
    <property type="project" value="TreeGrafter"/>
</dbReference>
<feature type="region of interest" description="Disordered" evidence="1">
    <location>
        <begin position="253"/>
        <end position="314"/>
    </location>
</feature>
<feature type="region of interest" description="Disordered" evidence="1">
    <location>
        <begin position="379"/>
        <end position="399"/>
    </location>
</feature>
<dbReference type="OrthoDB" id="5562739at2759"/>
<evidence type="ECO:0000259" key="2">
    <source>
        <dbReference type="PROSITE" id="PS51299"/>
    </source>
</evidence>
<dbReference type="Gene3D" id="3.10.260.10">
    <property type="entry name" value="Transcription regulator HTH, APSES-type DNA-binding domain"/>
    <property type="match status" value="1"/>
</dbReference>
<protein>
    <recommendedName>
        <fullName evidence="2">HTH APSES-type domain-containing protein</fullName>
    </recommendedName>
</protein>
<proteinExistence type="predicted"/>
<feature type="domain" description="HTH APSES-type" evidence="2">
    <location>
        <begin position="104"/>
        <end position="222"/>
    </location>
</feature>
<feature type="compositionally biased region" description="Polar residues" evidence="1">
    <location>
        <begin position="1"/>
        <end position="11"/>
    </location>
</feature>
<dbReference type="InterPro" id="IPR036887">
    <property type="entry name" value="HTH_APSES_sf"/>
</dbReference>
<dbReference type="GO" id="GO:0003677">
    <property type="term" value="F:DNA binding"/>
    <property type="evidence" value="ECO:0007669"/>
    <property type="project" value="InterPro"/>
</dbReference>
<keyword evidence="4" id="KW-1185">Reference proteome</keyword>
<comment type="caution">
    <text evidence="3">The sequence shown here is derived from an EMBL/GenBank/DDBJ whole genome shotgun (WGS) entry which is preliminary data.</text>
</comment>
<dbReference type="EMBL" id="ML996103">
    <property type="protein sequence ID" value="KAF2739651.1"/>
    <property type="molecule type" value="Genomic_DNA"/>
</dbReference>
<evidence type="ECO:0000256" key="1">
    <source>
        <dbReference type="SAM" id="MobiDB-lite"/>
    </source>
</evidence>
<dbReference type="InterPro" id="IPR003163">
    <property type="entry name" value="Tscrpt_reg_HTH_APSES-type"/>
</dbReference>
<dbReference type="Proteomes" id="UP000799444">
    <property type="component" value="Unassembled WGS sequence"/>
</dbReference>
<name>A0A9P4V7K2_9PLEO</name>
<sequence length="449" mass="50503">MRIQSLLNPVSGSHYIDRDSRSPTPPPVHTYSVVQDVIAPKRQKIAKDAMILTAGLKVNGIVNYPPYEVGDDQELAAHHRRFRIHPSGNIADFRRHIPYTSDKKEFTEKTGRQAFEVFQFSYKIPDQEREWVVIWDYNVGLVKITPFFKSLNYTKTTPAKVLDKNAGLRDICHSITGGALTAQGYWMPFQAAKAVAATFCWEIRFALTPIFGPSFPSLCLTPDHPKFAKFEIDAPIIHECTVECARWRDEKEGYRATPETEEPATPRTPPTSFPSSDWSLQGPKDRRKKKPADVESGYGTDTDQSDKYHFSPNLSPRSNMWTAVNRSRSPITLPTTSHHISLRPGSYKIDMWPVALPSINSLTSQLRTKRTCSRTAFMDSDVESSPRVPGYGTDSDGDYIDEGEEVAQEEEYDADALEAAQSLLNLSSGVSYVQVAPHPAKRTRRGSQF</sequence>
<dbReference type="PANTHER" id="PTHR43828:SF5">
    <property type="entry name" value="TRANSCRIPTIONAL REPRESSOR XBP1"/>
    <property type="match status" value="1"/>
</dbReference>
<dbReference type="AlphaFoldDB" id="A0A9P4V7K2"/>
<evidence type="ECO:0000313" key="4">
    <source>
        <dbReference type="Proteomes" id="UP000799444"/>
    </source>
</evidence>
<accession>A0A9P4V7K2</accession>
<feature type="region of interest" description="Disordered" evidence="1">
    <location>
        <begin position="1"/>
        <end position="27"/>
    </location>
</feature>